<dbReference type="PANTHER" id="PTHR42949:SF3">
    <property type="entry name" value="ANAEROBIC GLYCEROL-3-PHOSPHATE DEHYDROGENASE SUBUNIT B"/>
    <property type="match status" value="1"/>
</dbReference>
<reference evidence="2 3" key="1">
    <citation type="submission" date="2021-12" db="EMBL/GenBank/DDBJ databases">
        <title>Genome sequence of Acetobacter sicerae DmPark20a_162.</title>
        <authorList>
            <person name="Chaston J.M."/>
        </authorList>
    </citation>
    <scope>NUCLEOTIDE SEQUENCE [LARGE SCALE GENOMIC DNA]</scope>
    <source>
        <strain evidence="2 3">DmPark20a_162</strain>
    </source>
</reference>
<dbReference type="Proteomes" id="UP001521074">
    <property type="component" value="Unassembled WGS sequence"/>
</dbReference>
<evidence type="ECO:0000313" key="2">
    <source>
        <dbReference type="EMBL" id="MCE0742285.1"/>
    </source>
</evidence>
<dbReference type="InterPro" id="IPR036188">
    <property type="entry name" value="FAD/NAD-bd_sf"/>
</dbReference>
<dbReference type="Gene3D" id="3.50.50.60">
    <property type="entry name" value="FAD/NAD(P)-binding domain"/>
    <property type="match status" value="1"/>
</dbReference>
<accession>A0ABS8VP74</accession>
<protein>
    <submittedName>
        <fullName evidence="2">FAD-dependent oxidoreductase</fullName>
    </submittedName>
</protein>
<proteinExistence type="predicted"/>
<evidence type="ECO:0000256" key="1">
    <source>
        <dbReference type="ARBA" id="ARBA00023002"/>
    </source>
</evidence>
<dbReference type="InterPro" id="IPR051691">
    <property type="entry name" value="Metab_Enz_Cyan_OpOx_G3PDH"/>
</dbReference>
<dbReference type="EMBL" id="JAJSOJ010000001">
    <property type="protein sequence ID" value="MCE0742285.1"/>
    <property type="molecule type" value="Genomic_DNA"/>
</dbReference>
<gene>
    <name evidence="2" type="ORF">LWC05_00025</name>
</gene>
<dbReference type="Pfam" id="PF13450">
    <property type="entry name" value="NAD_binding_8"/>
    <property type="match status" value="1"/>
</dbReference>
<comment type="caution">
    <text evidence="2">The sequence shown here is derived from an EMBL/GenBank/DDBJ whole genome shotgun (WGS) entry which is preliminary data.</text>
</comment>
<sequence length="117" mass="12594">MTQTTDTRPSVPMDADIIIVGCGPAGMTAAIELAEANCSVIVLDMQPAPGGQIFRNLEANTAPENSDRQELLAALGPAYRAGAELIRRFHACPRIDYRSQTTVWEVRPDGAVGWLRG</sequence>
<dbReference type="RefSeq" id="WP_232875946.1">
    <property type="nucleotide sequence ID" value="NZ_JAJSOJ010000001.1"/>
</dbReference>
<evidence type="ECO:0000313" key="3">
    <source>
        <dbReference type="Proteomes" id="UP001521074"/>
    </source>
</evidence>
<organism evidence="2 3">
    <name type="scientific">Acetobacter sicerae</name>
    <dbReference type="NCBI Taxonomy" id="85325"/>
    <lineage>
        <taxon>Bacteria</taxon>
        <taxon>Pseudomonadati</taxon>
        <taxon>Pseudomonadota</taxon>
        <taxon>Alphaproteobacteria</taxon>
        <taxon>Acetobacterales</taxon>
        <taxon>Acetobacteraceae</taxon>
        <taxon>Acetobacter</taxon>
    </lineage>
</organism>
<name>A0ABS8VP74_9PROT</name>
<dbReference type="PANTHER" id="PTHR42949">
    <property type="entry name" value="ANAEROBIC GLYCEROL-3-PHOSPHATE DEHYDROGENASE SUBUNIT B"/>
    <property type="match status" value="1"/>
</dbReference>
<keyword evidence="1" id="KW-0560">Oxidoreductase</keyword>
<dbReference type="PRINTS" id="PR00469">
    <property type="entry name" value="PNDRDTASEII"/>
</dbReference>
<keyword evidence="3" id="KW-1185">Reference proteome</keyword>
<dbReference type="SUPFAM" id="SSF51905">
    <property type="entry name" value="FAD/NAD(P)-binding domain"/>
    <property type="match status" value="1"/>
</dbReference>